<evidence type="ECO:0000256" key="3">
    <source>
        <dbReference type="ARBA" id="ARBA00022741"/>
    </source>
</evidence>
<keyword evidence="12" id="KW-1185">Reference proteome</keyword>
<gene>
    <name evidence="8" type="primary">cmk</name>
    <name evidence="11" type="ORF">SAMN06893097_10641</name>
</gene>
<evidence type="ECO:0000259" key="10">
    <source>
        <dbReference type="Pfam" id="PF02224"/>
    </source>
</evidence>
<accession>A0A285ED75</accession>
<evidence type="ECO:0000313" key="11">
    <source>
        <dbReference type="EMBL" id="SNX97092.1"/>
    </source>
</evidence>
<comment type="catalytic activity">
    <reaction evidence="7 8">
        <text>CMP + ATP = CDP + ADP</text>
        <dbReference type="Rhea" id="RHEA:11600"/>
        <dbReference type="ChEBI" id="CHEBI:30616"/>
        <dbReference type="ChEBI" id="CHEBI:58069"/>
        <dbReference type="ChEBI" id="CHEBI:60377"/>
        <dbReference type="ChEBI" id="CHEBI:456216"/>
        <dbReference type="EC" id="2.7.4.25"/>
    </reaction>
</comment>
<dbReference type="CDD" id="cd02020">
    <property type="entry name" value="CMPK"/>
    <property type="match status" value="1"/>
</dbReference>
<evidence type="ECO:0000313" key="12">
    <source>
        <dbReference type="Proteomes" id="UP000219514"/>
    </source>
</evidence>
<dbReference type="GO" id="GO:0036430">
    <property type="term" value="F:CMP kinase activity"/>
    <property type="evidence" value="ECO:0007669"/>
    <property type="project" value="RHEA"/>
</dbReference>
<comment type="subcellular location">
    <subcellularLocation>
        <location evidence="8">Cytoplasm</location>
    </subcellularLocation>
</comment>
<evidence type="ECO:0000256" key="6">
    <source>
        <dbReference type="ARBA" id="ARBA00047615"/>
    </source>
</evidence>
<dbReference type="HAMAP" id="MF_00238">
    <property type="entry name" value="Cytidyl_kinase_type1"/>
    <property type="match status" value="1"/>
</dbReference>
<keyword evidence="4 8" id="KW-0418">Kinase</keyword>
<sequence length="292" mass="30304">MSERQRAETTALGDSAVSERQRAETTALGDSAVSERQRAETTALGDSAVSERQRAETTALGDSAVSGFRGQITLDGPSGTGKSSVARAVATRLGAAYLDTGAMYRAATVAVLDAGIDPEDAEAVAAVVAAARIEVGTAADTELVQVDGVDVAVRIRGAEVTRAVSAVSAVPAVRRRLVDQQRALVAAADAVVVEGRDIGTVVLPDATLKVYLTAAPEARAERRAAQLGLTTPEEVAALAVDLRRRDEYDSSRADSPLRPAADAMIVDSTDLDRQGVVDRVVELAQSAVGARR</sequence>
<keyword evidence="3 8" id="KW-0547">Nucleotide-binding</keyword>
<evidence type="ECO:0000256" key="7">
    <source>
        <dbReference type="ARBA" id="ARBA00048478"/>
    </source>
</evidence>
<evidence type="ECO:0000256" key="2">
    <source>
        <dbReference type="ARBA" id="ARBA00022679"/>
    </source>
</evidence>
<organism evidence="11 12">
    <name type="scientific">Geodermatophilus sabuli</name>
    <dbReference type="NCBI Taxonomy" id="1564158"/>
    <lineage>
        <taxon>Bacteria</taxon>
        <taxon>Bacillati</taxon>
        <taxon>Actinomycetota</taxon>
        <taxon>Actinomycetes</taxon>
        <taxon>Geodermatophilales</taxon>
        <taxon>Geodermatophilaceae</taxon>
        <taxon>Geodermatophilus</taxon>
    </lineage>
</organism>
<dbReference type="NCBIfam" id="TIGR00017">
    <property type="entry name" value="cmk"/>
    <property type="match status" value="1"/>
</dbReference>
<name>A0A285ED75_9ACTN</name>
<dbReference type="GO" id="GO:0036431">
    <property type="term" value="F:dCMP kinase activity"/>
    <property type="evidence" value="ECO:0007669"/>
    <property type="project" value="InterPro"/>
</dbReference>
<evidence type="ECO:0000256" key="4">
    <source>
        <dbReference type="ARBA" id="ARBA00022777"/>
    </source>
</evidence>
<evidence type="ECO:0000256" key="5">
    <source>
        <dbReference type="ARBA" id="ARBA00022840"/>
    </source>
</evidence>
<feature type="domain" description="Cytidylate kinase" evidence="10">
    <location>
        <begin position="72"/>
        <end position="285"/>
    </location>
</feature>
<feature type="binding site" evidence="8">
    <location>
        <begin position="76"/>
        <end position="84"/>
    </location>
    <ligand>
        <name>ATP</name>
        <dbReference type="ChEBI" id="CHEBI:30616"/>
    </ligand>
</feature>
<proteinExistence type="inferred from homology"/>
<evidence type="ECO:0000256" key="1">
    <source>
        <dbReference type="ARBA" id="ARBA00009427"/>
    </source>
</evidence>
<evidence type="ECO:0000256" key="8">
    <source>
        <dbReference type="HAMAP-Rule" id="MF_00238"/>
    </source>
</evidence>
<keyword evidence="8" id="KW-0963">Cytoplasm</keyword>
<dbReference type="EMBL" id="OBDO01000006">
    <property type="protein sequence ID" value="SNX97092.1"/>
    <property type="molecule type" value="Genomic_DNA"/>
</dbReference>
<dbReference type="InterPro" id="IPR003136">
    <property type="entry name" value="Cytidylate_kin"/>
</dbReference>
<dbReference type="InterPro" id="IPR011994">
    <property type="entry name" value="Cytidylate_kinase_dom"/>
</dbReference>
<dbReference type="Pfam" id="PF02224">
    <property type="entry name" value="Cytidylate_kin"/>
    <property type="match status" value="1"/>
</dbReference>
<dbReference type="GO" id="GO:0005524">
    <property type="term" value="F:ATP binding"/>
    <property type="evidence" value="ECO:0007669"/>
    <property type="project" value="UniProtKB-UniRule"/>
</dbReference>
<dbReference type="AlphaFoldDB" id="A0A285ED75"/>
<feature type="region of interest" description="Disordered" evidence="9">
    <location>
        <begin position="1"/>
        <end position="52"/>
    </location>
</feature>
<protein>
    <recommendedName>
        <fullName evidence="8">Cytidylate kinase</fullName>
        <shortName evidence="8">CK</shortName>
        <ecNumber evidence="8">2.7.4.25</ecNumber>
    </recommendedName>
    <alternativeName>
        <fullName evidence="8">Cytidine monophosphate kinase</fullName>
        <shortName evidence="8">CMP kinase</shortName>
    </alternativeName>
</protein>
<reference evidence="11 12" key="1">
    <citation type="submission" date="2017-09" db="EMBL/GenBank/DDBJ databases">
        <authorList>
            <person name="Ehlers B."/>
            <person name="Leendertz F.H."/>
        </authorList>
    </citation>
    <scope>NUCLEOTIDE SEQUENCE [LARGE SCALE GENOMIC DNA]</scope>
    <source>
        <strain evidence="11 12">DSM 46844</strain>
    </source>
</reference>
<evidence type="ECO:0000256" key="9">
    <source>
        <dbReference type="SAM" id="MobiDB-lite"/>
    </source>
</evidence>
<dbReference type="Gene3D" id="3.40.50.300">
    <property type="entry name" value="P-loop containing nucleotide triphosphate hydrolases"/>
    <property type="match status" value="1"/>
</dbReference>
<dbReference type="GO" id="GO:0005737">
    <property type="term" value="C:cytoplasm"/>
    <property type="evidence" value="ECO:0007669"/>
    <property type="project" value="UniProtKB-SubCell"/>
</dbReference>
<dbReference type="SUPFAM" id="SSF52540">
    <property type="entry name" value="P-loop containing nucleoside triphosphate hydrolases"/>
    <property type="match status" value="1"/>
</dbReference>
<keyword evidence="2 8" id="KW-0808">Transferase</keyword>
<dbReference type="GO" id="GO:0006220">
    <property type="term" value="P:pyrimidine nucleotide metabolic process"/>
    <property type="evidence" value="ECO:0007669"/>
    <property type="project" value="UniProtKB-UniRule"/>
</dbReference>
<dbReference type="Proteomes" id="UP000219514">
    <property type="component" value="Unassembled WGS sequence"/>
</dbReference>
<dbReference type="InterPro" id="IPR027417">
    <property type="entry name" value="P-loop_NTPase"/>
</dbReference>
<comment type="similarity">
    <text evidence="1 8">Belongs to the cytidylate kinase family. Type 1 subfamily.</text>
</comment>
<keyword evidence="5 8" id="KW-0067">ATP-binding</keyword>
<comment type="catalytic activity">
    <reaction evidence="6 8">
        <text>dCMP + ATP = dCDP + ADP</text>
        <dbReference type="Rhea" id="RHEA:25094"/>
        <dbReference type="ChEBI" id="CHEBI:30616"/>
        <dbReference type="ChEBI" id="CHEBI:57566"/>
        <dbReference type="ChEBI" id="CHEBI:58593"/>
        <dbReference type="ChEBI" id="CHEBI:456216"/>
        <dbReference type="EC" id="2.7.4.25"/>
    </reaction>
</comment>
<dbReference type="EC" id="2.7.4.25" evidence="8"/>